<reference evidence="1 2" key="1">
    <citation type="journal article" date="2018" name="Sci. Rep.">
        <title>Rhizobium tumorigenes sp. nov., a novel plant tumorigenic bacterium isolated from cane gall tumors on thornless blackberry.</title>
        <authorList>
            <person name="Kuzmanovi N."/>
            <person name="Smalla K."/>
            <person name="Gronow S."/>
            <person name="PuBawska J."/>
        </authorList>
    </citation>
    <scope>NUCLEOTIDE SEQUENCE [LARGE SCALE GENOMIC DNA]</scope>
    <source>
        <strain evidence="1 2">1078</strain>
    </source>
</reference>
<protein>
    <submittedName>
        <fullName evidence="1">Uncharacterized protein</fullName>
    </submittedName>
</protein>
<reference evidence="2" key="2">
    <citation type="journal article" date="2023" name="MicrobiologyOpen">
        <title>Genomics of the tumorigenes clade of the family Rhizobiaceae and description of Rhizobium rhododendri sp. nov.</title>
        <authorList>
            <person name="Kuzmanovic N."/>
            <person name="diCenzo G.C."/>
            <person name="Bunk B."/>
            <person name="Sproeer C."/>
            <person name="Fruehling A."/>
            <person name="Neumann-Schaal M."/>
            <person name="Overmann J."/>
            <person name="Smalla K."/>
        </authorList>
    </citation>
    <scope>NUCLEOTIDE SEQUENCE [LARGE SCALE GENOMIC DNA]</scope>
    <source>
        <strain evidence="2">1078</strain>
    </source>
</reference>
<evidence type="ECO:0000313" key="1">
    <source>
        <dbReference type="EMBL" id="WFR94356.1"/>
    </source>
</evidence>
<gene>
    <name evidence="1" type="ORF">PR017_10960</name>
</gene>
<organism evidence="1 2">
    <name type="scientific">Rhizobium tumorigenes</name>
    <dbReference type="NCBI Taxonomy" id="2041385"/>
    <lineage>
        <taxon>Bacteria</taxon>
        <taxon>Pseudomonadati</taxon>
        <taxon>Pseudomonadota</taxon>
        <taxon>Alphaproteobacteria</taxon>
        <taxon>Hyphomicrobiales</taxon>
        <taxon>Rhizobiaceae</taxon>
        <taxon>Rhizobium/Agrobacterium group</taxon>
        <taxon>Rhizobium</taxon>
    </lineage>
</organism>
<name>A0AAF1K809_9HYPH</name>
<dbReference type="AlphaFoldDB" id="A0AAF1K809"/>
<accession>A0AAF1K809</accession>
<dbReference type="RefSeq" id="WP_111222541.1">
    <property type="nucleotide sequence ID" value="NZ_CP117255.1"/>
</dbReference>
<proteinExistence type="predicted"/>
<dbReference type="EMBL" id="CP117255">
    <property type="protein sequence ID" value="WFR94356.1"/>
    <property type="molecule type" value="Genomic_DNA"/>
</dbReference>
<keyword evidence="2" id="KW-1185">Reference proteome</keyword>
<dbReference type="KEGG" id="rtu:PR017_10960"/>
<sequence length="94" mass="10667">MTLSMRDGFPPFLSDENGHISVCDESQNWLVIVTHEALEDVAEPADASLSRLLEYQSLFLEVAAFKLEHGRAGEDDTIWIQTDDLREWQSLQTS</sequence>
<evidence type="ECO:0000313" key="2">
    <source>
        <dbReference type="Proteomes" id="UP000249499"/>
    </source>
</evidence>
<dbReference type="Proteomes" id="UP000249499">
    <property type="component" value="Chromosome"/>
</dbReference>